<dbReference type="Proteomes" id="UP000183832">
    <property type="component" value="Unassembled WGS sequence"/>
</dbReference>
<accession>A0A1J1HPK9</accession>
<reference evidence="1 2" key="1">
    <citation type="submission" date="2015-04" db="EMBL/GenBank/DDBJ databases">
        <authorList>
            <person name="Syromyatnikov M.Y."/>
            <person name="Popov V.N."/>
        </authorList>
    </citation>
    <scope>NUCLEOTIDE SEQUENCE [LARGE SCALE GENOMIC DNA]</scope>
</reference>
<protein>
    <submittedName>
        <fullName evidence="1">CLUMA_CG003708, isoform A</fullName>
    </submittedName>
</protein>
<sequence length="84" mass="9705">MLSCDQKQPSWKHLTQLKSSAWFIKINTLNSLDVVIFCLPSQTLGNRRNKKPLCTTLTRHELNVQVRTLNERKGKRNRSQNAGN</sequence>
<keyword evidence="2" id="KW-1185">Reference proteome</keyword>
<evidence type="ECO:0000313" key="2">
    <source>
        <dbReference type="Proteomes" id="UP000183832"/>
    </source>
</evidence>
<evidence type="ECO:0000313" key="1">
    <source>
        <dbReference type="EMBL" id="CRK89981.1"/>
    </source>
</evidence>
<name>A0A1J1HPK9_9DIPT</name>
<dbReference type="AlphaFoldDB" id="A0A1J1HPK9"/>
<organism evidence="1 2">
    <name type="scientific">Clunio marinus</name>
    <dbReference type="NCBI Taxonomy" id="568069"/>
    <lineage>
        <taxon>Eukaryota</taxon>
        <taxon>Metazoa</taxon>
        <taxon>Ecdysozoa</taxon>
        <taxon>Arthropoda</taxon>
        <taxon>Hexapoda</taxon>
        <taxon>Insecta</taxon>
        <taxon>Pterygota</taxon>
        <taxon>Neoptera</taxon>
        <taxon>Endopterygota</taxon>
        <taxon>Diptera</taxon>
        <taxon>Nematocera</taxon>
        <taxon>Chironomoidea</taxon>
        <taxon>Chironomidae</taxon>
        <taxon>Clunio</taxon>
    </lineage>
</organism>
<gene>
    <name evidence="1" type="ORF">CLUMA_CG003708</name>
</gene>
<dbReference type="EMBL" id="CVRI01000015">
    <property type="protein sequence ID" value="CRK89981.1"/>
    <property type="molecule type" value="Genomic_DNA"/>
</dbReference>
<proteinExistence type="predicted"/>